<proteinExistence type="predicted"/>
<evidence type="ECO:0000256" key="3">
    <source>
        <dbReference type="ARBA" id="ARBA00022764"/>
    </source>
</evidence>
<dbReference type="NCBIfam" id="TIGR03002">
    <property type="entry name" value="outer_YhbN_LptA"/>
    <property type="match status" value="1"/>
</dbReference>
<evidence type="ECO:0000256" key="4">
    <source>
        <dbReference type="SAM" id="MobiDB-lite"/>
    </source>
</evidence>
<evidence type="ECO:0000313" key="8">
    <source>
        <dbReference type="Proteomes" id="UP000186684"/>
    </source>
</evidence>
<dbReference type="EMBL" id="FTOQ01000001">
    <property type="protein sequence ID" value="SIS54230.1"/>
    <property type="molecule type" value="Genomic_DNA"/>
</dbReference>
<keyword evidence="3" id="KW-0574">Periplasm</keyword>
<evidence type="ECO:0000259" key="6">
    <source>
        <dbReference type="Pfam" id="PF03968"/>
    </source>
</evidence>
<dbReference type="Gene3D" id="2.60.450.10">
    <property type="entry name" value="Lipopolysaccharide (LPS) transport protein A like domain"/>
    <property type="match status" value="1"/>
</dbReference>
<feature type="region of interest" description="Disordered" evidence="4">
    <location>
        <begin position="149"/>
        <end position="171"/>
    </location>
</feature>
<dbReference type="InterPro" id="IPR052037">
    <property type="entry name" value="LPS_export_LptA"/>
</dbReference>
<dbReference type="GO" id="GO:0009279">
    <property type="term" value="C:cell outer membrane"/>
    <property type="evidence" value="ECO:0007669"/>
    <property type="project" value="TreeGrafter"/>
</dbReference>
<organism evidence="7 8">
    <name type="scientific">Roseivivax lentus</name>
    <dbReference type="NCBI Taxonomy" id="633194"/>
    <lineage>
        <taxon>Bacteria</taxon>
        <taxon>Pseudomonadati</taxon>
        <taxon>Pseudomonadota</taxon>
        <taxon>Alphaproteobacteria</taxon>
        <taxon>Rhodobacterales</taxon>
        <taxon>Roseobacteraceae</taxon>
        <taxon>Roseivivax</taxon>
    </lineage>
</organism>
<feature type="chain" id="PRO_5013111534" evidence="5">
    <location>
        <begin position="23"/>
        <end position="171"/>
    </location>
</feature>
<dbReference type="STRING" id="633194.SAMN05421759_101311"/>
<evidence type="ECO:0000256" key="2">
    <source>
        <dbReference type="ARBA" id="ARBA00022729"/>
    </source>
</evidence>
<dbReference type="PANTHER" id="PTHR36504">
    <property type="entry name" value="LIPOPOLYSACCHARIDE EXPORT SYSTEM PROTEIN LPTA"/>
    <property type="match status" value="1"/>
</dbReference>
<evidence type="ECO:0000313" key="7">
    <source>
        <dbReference type="EMBL" id="SIS54230.1"/>
    </source>
</evidence>
<dbReference type="InterPro" id="IPR014340">
    <property type="entry name" value="LptA"/>
</dbReference>
<dbReference type="GO" id="GO:0017089">
    <property type="term" value="F:glycolipid transfer activity"/>
    <property type="evidence" value="ECO:0007669"/>
    <property type="project" value="TreeGrafter"/>
</dbReference>
<keyword evidence="1" id="KW-0813">Transport</keyword>
<dbReference type="InterPro" id="IPR005653">
    <property type="entry name" value="OstA-like_N"/>
</dbReference>
<keyword evidence="8" id="KW-1185">Reference proteome</keyword>
<dbReference type="PANTHER" id="PTHR36504:SF1">
    <property type="entry name" value="LIPOPOLYSACCHARIDE EXPORT SYSTEM PROTEIN LPTA"/>
    <property type="match status" value="1"/>
</dbReference>
<dbReference type="GO" id="GO:0001530">
    <property type="term" value="F:lipopolysaccharide binding"/>
    <property type="evidence" value="ECO:0007669"/>
    <property type="project" value="InterPro"/>
</dbReference>
<sequence length="171" mass="17442">MVKARILALLAGLVPAALLAQGAEVTFGTMQQDSSLPVEVSADQLSVDQSSGTAIYSGDVVVGQGDMRLAAAQVRVVYIEGAGQIERLEATGGVTLVSGEEAAEAERADYNVAAGTVVMTGNVLLTQGANALTADRMVVNLEDGTAQMDGRVRSVFQPQEDGDGSASGTGQ</sequence>
<dbReference type="GO" id="GO:0015920">
    <property type="term" value="P:lipopolysaccharide transport"/>
    <property type="evidence" value="ECO:0007669"/>
    <property type="project" value="InterPro"/>
</dbReference>
<accession>A0A1N7JY27</accession>
<dbReference type="Proteomes" id="UP000186684">
    <property type="component" value="Unassembled WGS sequence"/>
</dbReference>
<feature type="domain" description="Organic solvent tolerance-like N-terminal" evidence="6">
    <location>
        <begin position="39"/>
        <end position="144"/>
    </location>
</feature>
<dbReference type="Pfam" id="PF03968">
    <property type="entry name" value="LptD_N"/>
    <property type="match status" value="1"/>
</dbReference>
<name>A0A1N7JY27_9RHOB</name>
<evidence type="ECO:0000256" key="1">
    <source>
        <dbReference type="ARBA" id="ARBA00022448"/>
    </source>
</evidence>
<dbReference type="RefSeq" id="WP_143526037.1">
    <property type="nucleotide sequence ID" value="NZ_FTOQ01000001.1"/>
</dbReference>
<reference evidence="8" key="1">
    <citation type="submission" date="2017-01" db="EMBL/GenBank/DDBJ databases">
        <authorList>
            <person name="Varghese N."/>
            <person name="Submissions S."/>
        </authorList>
    </citation>
    <scope>NUCLEOTIDE SEQUENCE [LARGE SCALE GENOMIC DNA]</scope>
    <source>
        <strain evidence="8">DSM 29430</strain>
    </source>
</reference>
<dbReference type="OrthoDB" id="9811926at2"/>
<dbReference type="GO" id="GO:0030288">
    <property type="term" value="C:outer membrane-bounded periplasmic space"/>
    <property type="evidence" value="ECO:0007669"/>
    <property type="project" value="TreeGrafter"/>
</dbReference>
<protein>
    <submittedName>
        <fullName evidence="7">Lipopolysaccharide export system protein LptA</fullName>
    </submittedName>
</protein>
<dbReference type="AlphaFoldDB" id="A0A1N7JY27"/>
<keyword evidence="2 5" id="KW-0732">Signal</keyword>
<evidence type="ECO:0000256" key="5">
    <source>
        <dbReference type="SAM" id="SignalP"/>
    </source>
</evidence>
<feature type="signal peptide" evidence="5">
    <location>
        <begin position="1"/>
        <end position="22"/>
    </location>
</feature>
<gene>
    <name evidence="7" type="ORF">SAMN05421759_101311</name>
</gene>